<dbReference type="Proteomes" id="UP001244564">
    <property type="component" value="Chromosome"/>
</dbReference>
<evidence type="ECO:0000313" key="2">
    <source>
        <dbReference type="Proteomes" id="UP001244564"/>
    </source>
</evidence>
<proteinExistence type="predicted"/>
<dbReference type="RefSeq" id="WP_259950155.1">
    <property type="nucleotide sequence ID" value="NZ_CP122283.1"/>
</dbReference>
<dbReference type="SUPFAM" id="SSF52540">
    <property type="entry name" value="P-loop containing nucleoside triphosphate hydrolases"/>
    <property type="match status" value="1"/>
</dbReference>
<evidence type="ECO:0008006" key="3">
    <source>
        <dbReference type="Google" id="ProtNLM"/>
    </source>
</evidence>
<sequence>MKKSVSILLVGKSGAGKSEFINSFAAHRDQIQASGEGQTTRTIVEYHFSINEPSPKVTVEYLSEDEFVEKQLAKEPEVPKEKYDESICEQILVTEGFFNYKEFDFVDDANSKKIETLWTGILHTLNKEETALTNDYSKEQLSAVADYLKSQFAEGLTLKIADKKVYKLNDLVELYLKAVYKVCKTAAGSFPKEFDLNTITPELTEQLKYFLKIHDQKSVTGLLKKVVIKDRVLSQFEPMLNLLQVQTVKFIDTYGLDHSEQPDTNGLTDRYQTLFNEYPELDSVFFIRALNTDSPSDLSTAIPAIYDANPSAVPYLVCTKIDENQAIQILANKTEIDLLALNSQYHFKPVSHITGSKNEKDLKRILYKAKIPETLIDSRYDVLVKNIISYCSKNVAEYQENNAYQIKKLFTSIVNKEHLGTANIDTEKLRHHIPTAEAQITELMKEMFVKASKDWDPLKKSTRTLWKNKEYLEYGLLGYNGTYYDRWYNRFLTGYAQSFSKMSENQVQKLFNVTPGSNEAIALLEILNKFAYSFIKFTTDYKLNTGENMTDFMKEVVSKNPMFVDGEFMRDTNLQVNEWLTQVYNFEGYFDSVQMNMHILFVDAFLDSFIKECKMHNARVAARSAHI</sequence>
<reference evidence="1 2" key="1">
    <citation type="submission" date="2023-04" db="EMBL/GenBank/DDBJ databases">
        <title>Genomic of Lysinibacillus capsici TSBLM.</title>
        <authorList>
            <person name="Hu X.S."/>
            <person name="Yu C.H."/>
        </authorList>
    </citation>
    <scope>NUCLEOTIDE SEQUENCE [LARGE SCALE GENOMIC DNA]</scope>
    <source>
        <strain evidence="1 2">TSBLM</strain>
    </source>
</reference>
<dbReference type="Gene3D" id="3.40.50.300">
    <property type="entry name" value="P-loop containing nucleotide triphosphate hydrolases"/>
    <property type="match status" value="1"/>
</dbReference>
<evidence type="ECO:0000313" key="1">
    <source>
        <dbReference type="EMBL" id="WGF39314.1"/>
    </source>
</evidence>
<organism evidence="1 2">
    <name type="scientific">Lysinibacillus capsici</name>
    <dbReference type="NCBI Taxonomy" id="2115968"/>
    <lineage>
        <taxon>Bacteria</taxon>
        <taxon>Bacillati</taxon>
        <taxon>Bacillota</taxon>
        <taxon>Bacilli</taxon>
        <taxon>Bacillales</taxon>
        <taxon>Bacillaceae</taxon>
        <taxon>Lysinibacillus</taxon>
    </lineage>
</organism>
<gene>
    <name evidence="1" type="ORF">QBO96_03350</name>
</gene>
<dbReference type="CDD" id="cd00882">
    <property type="entry name" value="Ras_like_GTPase"/>
    <property type="match status" value="1"/>
</dbReference>
<accession>A0ABY8KML0</accession>
<protein>
    <recommendedName>
        <fullName evidence="3">G domain-containing protein</fullName>
    </recommendedName>
</protein>
<keyword evidence="2" id="KW-1185">Reference proteome</keyword>
<name>A0ABY8KML0_9BACI</name>
<dbReference type="EMBL" id="CP122283">
    <property type="protein sequence ID" value="WGF39314.1"/>
    <property type="molecule type" value="Genomic_DNA"/>
</dbReference>
<dbReference type="InterPro" id="IPR027417">
    <property type="entry name" value="P-loop_NTPase"/>
</dbReference>